<gene>
    <name evidence="2" type="ORF">AQUSIP_09620</name>
</gene>
<feature type="transmembrane region" description="Helical" evidence="1">
    <location>
        <begin position="116"/>
        <end position="137"/>
    </location>
</feature>
<sequence length="138" mass="14993">MKMNLMISVVAVLWIGMILAIGMESVVKFSTPTLTKPVAFDVGRTVFGAFNKAQLVLLAAMMVGACWASLPKWDWAFLTVLALAMAAQIIWLFPILSARVDLILAGVSPPPTSAHAWYGMLEAAKFILLVILAIRLFS</sequence>
<evidence type="ECO:0008006" key="4">
    <source>
        <dbReference type="Google" id="ProtNLM"/>
    </source>
</evidence>
<reference evidence="2 3" key="1">
    <citation type="submission" date="2019-08" db="EMBL/GenBank/DDBJ databases">
        <authorList>
            <person name="Guy L."/>
        </authorList>
    </citation>
    <scope>NUCLEOTIDE SEQUENCE [LARGE SCALE GENOMIC DNA]</scope>
    <source>
        <strain evidence="2 3">SGT-108</strain>
    </source>
</reference>
<evidence type="ECO:0000313" key="2">
    <source>
        <dbReference type="EMBL" id="VVC75672.1"/>
    </source>
</evidence>
<dbReference type="Proteomes" id="UP000324194">
    <property type="component" value="Chromosome 1"/>
</dbReference>
<feature type="transmembrane region" description="Helical" evidence="1">
    <location>
        <begin position="46"/>
        <end position="68"/>
    </location>
</feature>
<accession>A0A5E4PGR7</accession>
<keyword evidence="1" id="KW-0472">Membrane</keyword>
<dbReference type="EMBL" id="LR699119">
    <property type="protein sequence ID" value="VVC75672.1"/>
    <property type="molecule type" value="Genomic_DNA"/>
</dbReference>
<organism evidence="2 3">
    <name type="scientific">Aquicella siphonis</name>
    <dbReference type="NCBI Taxonomy" id="254247"/>
    <lineage>
        <taxon>Bacteria</taxon>
        <taxon>Pseudomonadati</taxon>
        <taxon>Pseudomonadota</taxon>
        <taxon>Gammaproteobacteria</taxon>
        <taxon>Legionellales</taxon>
        <taxon>Coxiellaceae</taxon>
        <taxon>Aquicella</taxon>
    </lineage>
</organism>
<keyword evidence="1" id="KW-1133">Transmembrane helix</keyword>
<feature type="transmembrane region" description="Helical" evidence="1">
    <location>
        <begin position="75"/>
        <end position="96"/>
    </location>
</feature>
<proteinExistence type="predicted"/>
<dbReference type="AlphaFoldDB" id="A0A5E4PGR7"/>
<dbReference type="RefSeq" id="WP_148338959.1">
    <property type="nucleotide sequence ID" value="NZ_LR699119.1"/>
</dbReference>
<protein>
    <recommendedName>
        <fullName evidence="4">DUF4149 domain-containing protein</fullName>
    </recommendedName>
</protein>
<keyword evidence="3" id="KW-1185">Reference proteome</keyword>
<dbReference type="KEGG" id="asip:AQUSIP_09620"/>
<evidence type="ECO:0000313" key="3">
    <source>
        <dbReference type="Proteomes" id="UP000324194"/>
    </source>
</evidence>
<keyword evidence="1" id="KW-0812">Transmembrane</keyword>
<dbReference type="OrthoDB" id="192334at2"/>
<name>A0A5E4PGR7_9COXI</name>
<evidence type="ECO:0000256" key="1">
    <source>
        <dbReference type="SAM" id="Phobius"/>
    </source>
</evidence>